<gene>
    <name evidence="7" type="primary">gabD</name>
    <name evidence="7" type="ORF">CLH61_12205</name>
</gene>
<comment type="similarity">
    <text evidence="1 5">Belongs to the aldehyde dehydrogenase family.</text>
</comment>
<dbReference type="NCBIfam" id="TIGR01780">
    <property type="entry name" value="SSADH"/>
    <property type="match status" value="1"/>
</dbReference>
<dbReference type="InterPro" id="IPR015590">
    <property type="entry name" value="Aldehyde_DH_dom"/>
</dbReference>
<dbReference type="EMBL" id="NTFH01000009">
    <property type="protein sequence ID" value="PHQ14525.1"/>
    <property type="molecule type" value="Genomic_DNA"/>
</dbReference>
<keyword evidence="2" id="KW-0521">NADP</keyword>
<dbReference type="FunFam" id="3.40.605.10:FF:000005">
    <property type="entry name" value="Succinate-semialdehyde dehydrogenase I"/>
    <property type="match status" value="1"/>
</dbReference>
<dbReference type="PROSITE" id="PS00687">
    <property type="entry name" value="ALDEHYDE_DEHYDR_GLU"/>
    <property type="match status" value="1"/>
</dbReference>
<dbReference type="InterPro" id="IPR016160">
    <property type="entry name" value="Ald_DH_CS_CYS"/>
</dbReference>
<evidence type="ECO:0000256" key="3">
    <source>
        <dbReference type="ARBA" id="ARBA00023002"/>
    </source>
</evidence>
<dbReference type="PROSITE" id="PS00070">
    <property type="entry name" value="ALDEHYDE_DEHYDR_CYS"/>
    <property type="match status" value="1"/>
</dbReference>
<organism evidence="7 8">
    <name type="scientific">Marinobacter profundi</name>
    <dbReference type="NCBI Taxonomy" id="2666256"/>
    <lineage>
        <taxon>Bacteria</taxon>
        <taxon>Pseudomonadati</taxon>
        <taxon>Pseudomonadota</taxon>
        <taxon>Gammaproteobacteria</taxon>
        <taxon>Pseudomonadales</taxon>
        <taxon>Marinobacteraceae</taxon>
        <taxon>Marinobacter</taxon>
    </lineage>
</organism>
<comment type="caution">
    <text evidence="7">The sequence shown here is derived from an EMBL/GenBank/DDBJ whole genome shotgun (WGS) entry which is preliminary data.</text>
</comment>
<protein>
    <submittedName>
        <fullName evidence="7">Succinate-semialdehyde dehydrogenase (NADP(+))</fullName>
        <ecNumber evidence="7">1.2.1.16</ecNumber>
    </submittedName>
</protein>
<dbReference type="InterPro" id="IPR016161">
    <property type="entry name" value="Ald_DH/histidinol_DH"/>
</dbReference>
<dbReference type="InterPro" id="IPR016162">
    <property type="entry name" value="Ald_DH_N"/>
</dbReference>
<reference evidence="7 8" key="1">
    <citation type="submission" date="2017-09" db="EMBL/GenBank/DDBJ databases">
        <title>The draft genome sequences of Marinobacter sp. PWS21.</title>
        <authorList>
            <person name="Cao J."/>
        </authorList>
    </citation>
    <scope>NUCLEOTIDE SEQUENCE [LARGE SCALE GENOMIC DNA]</scope>
    <source>
        <strain evidence="7 8">PWS21</strain>
    </source>
</reference>
<dbReference type="InterPro" id="IPR050740">
    <property type="entry name" value="Aldehyde_DH_Superfamily"/>
</dbReference>
<feature type="active site" evidence="4">
    <location>
        <position position="258"/>
    </location>
</feature>
<evidence type="ECO:0000256" key="5">
    <source>
        <dbReference type="RuleBase" id="RU003345"/>
    </source>
</evidence>
<dbReference type="InterPro" id="IPR010102">
    <property type="entry name" value="Succ_semiAld_DH"/>
</dbReference>
<dbReference type="AlphaFoldDB" id="A0A2G1UJ90"/>
<evidence type="ECO:0000313" key="7">
    <source>
        <dbReference type="EMBL" id="PHQ14525.1"/>
    </source>
</evidence>
<dbReference type="EC" id="1.2.1.16" evidence="7"/>
<dbReference type="SUPFAM" id="SSF53720">
    <property type="entry name" value="ALDH-like"/>
    <property type="match status" value="1"/>
</dbReference>
<dbReference type="PANTHER" id="PTHR43353:SF5">
    <property type="entry name" value="SUCCINATE-SEMIALDEHYDE DEHYDROGENASE, MITOCHONDRIAL"/>
    <property type="match status" value="1"/>
</dbReference>
<evidence type="ECO:0000256" key="2">
    <source>
        <dbReference type="ARBA" id="ARBA00022857"/>
    </source>
</evidence>
<name>A0A2G1UJ90_9GAMM</name>
<dbReference type="Gene3D" id="3.40.309.10">
    <property type="entry name" value="Aldehyde Dehydrogenase, Chain A, domain 2"/>
    <property type="match status" value="1"/>
</dbReference>
<dbReference type="Proteomes" id="UP000231409">
    <property type="component" value="Unassembled WGS sequence"/>
</dbReference>
<accession>A0A2G1UJ90</accession>
<dbReference type="FunFam" id="3.40.309.10:FF:000004">
    <property type="entry name" value="Succinate-semialdehyde dehydrogenase I"/>
    <property type="match status" value="1"/>
</dbReference>
<proteinExistence type="inferred from homology"/>
<dbReference type="Pfam" id="PF00171">
    <property type="entry name" value="Aldedh"/>
    <property type="match status" value="1"/>
</dbReference>
<dbReference type="PANTHER" id="PTHR43353">
    <property type="entry name" value="SUCCINATE-SEMIALDEHYDE DEHYDROGENASE, MITOCHONDRIAL"/>
    <property type="match status" value="1"/>
</dbReference>
<keyword evidence="8" id="KW-1185">Reference proteome</keyword>
<keyword evidence="3 5" id="KW-0560">Oxidoreductase</keyword>
<sequence>MSIPEPVAKLIRHQAYVNGQWVDARSGKTFAVFNPATNERITQVPDQGQEDTSEAISAAHTAFPAWKSLTPKERSAILKRWAMLVNDNLESLATILTMEQGKALAEARGEVASSVAYIEWFANEAMRVTGETLPRSANGNFEYMQKLPIGVVAAITPWNFPNSMIARKVAPALAAGCTVVIKPAEDTPLSALALTQLATDAGVPAGVINVITASSGAEVGFELSKNPTVKKLSFTGSTAVGKILLEQCASTVKKLSLELGGNAPFIVFEDADLDAAVQGAISIKFYNSGQTCVCANRLFIQESIHDEFLKKYNEAIANLVQGHGLQENVSHGPLINEKAIAKIQNLVDSTVSEGATVYRGGNKLPHLGPNFFEFTVLTNVAKDMEIFRSEIFGPIAAVYKFATEEEAVALANDTPYGLASYLYTRDTGRIFRVSEALEYGMVGVNTPRFVSETVPFGGVKESGIGREGSSHGIDEFLEMHYVCIKT</sequence>
<dbReference type="Gene3D" id="3.40.605.10">
    <property type="entry name" value="Aldehyde Dehydrogenase, Chain A, domain 1"/>
    <property type="match status" value="1"/>
</dbReference>
<evidence type="ECO:0000259" key="6">
    <source>
        <dbReference type="Pfam" id="PF00171"/>
    </source>
</evidence>
<evidence type="ECO:0000313" key="8">
    <source>
        <dbReference type="Proteomes" id="UP000231409"/>
    </source>
</evidence>
<evidence type="ECO:0000256" key="4">
    <source>
        <dbReference type="PROSITE-ProRule" id="PRU10007"/>
    </source>
</evidence>
<evidence type="ECO:0000256" key="1">
    <source>
        <dbReference type="ARBA" id="ARBA00009986"/>
    </source>
</evidence>
<dbReference type="RefSeq" id="WP_099615030.1">
    <property type="nucleotide sequence ID" value="NZ_KZ319372.1"/>
</dbReference>
<dbReference type="InterPro" id="IPR029510">
    <property type="entry name" value="Ald_DH_CS_GLU"/>
</dbReference>
<feature type="domain" description="Aldehyde dehydrogenase" evidence="6">
    <location>
        <begin position="21"/>
        <end position="481"/>
    </location>
</feature>
<dbReference type="InterPro" id="IPR016163">
    <property type="entry name" value="Ald_DH_C"/>
</dbReference>
<dbReference type="GO" id="GO:0009450">
    <property type="term" value="P:gamma-aminobutyric acid catabolic process"/>
    <property type="evidence" value="ECO:0007669"/>
    <property type="project" value="InterPro"/>
</dbReference>
<dbReference type="GO" id="GO:0004777">
    <property type="term" value="F:succinate-semialdehyde dehydrogenase (NAD+) activity"/>
    <property type="evidence" value="ECO:0007669"/>
    <property type="project" value="TreeGrafter"/>
</dbReference>
<dbReference type="CDD" id="cd07103">
    <property type="entry name" value="ALDH_F5_SSADH_GabD"/>
    <property type="match status" value="1"/>
</dbReference>